<gene>
    <name evidence="1" type="ORF">Ciccas_008424</name>
</gene>
<evidence type="ECO:0000313" key="2">
    <source>
        <dbReference type="Proteomes" id="UP001626550"/>
    </source>
</evidence>
<reference evidence="1 2" key="1">
    <citation type="submission" date="2024-11" db="EMBL/GenBank/DDBJ databases">
        <title>Adaptive evolution of stress response genes in parasites aligns with host niche diversity.</title>
        <authorList>
            <person name="Hahn C."/>
            <person name="Resl P."/>
        </authorList>
    </citation>
    <scope>NUCLEOTIDE SEQUENCE [LARGE SCALE GENOMIC DNA]</scope>
    <source>
        <strain evidence="1">EGGRZ-B1_66</strain>
        <tissue evidence="1">Body</tissue>
    </source>
</reference>
<keyword evidence="2" id="KW-1185">Reference proteome</keyword>
<organism evidence="1 2">
    <name type="scientific">Cichlidogyrus casuarinus</name>
    <dbReference type="NCBI Taxonomy" id="1844966"/>
    <lineage>
        <taxon>Eukaryota</taxon>
        <taxon>Metazoa</taxon>
        <taxon>Spiralia</taxon>
        <taxon>Lophotrochozoa</taxon>
        <taxon>Platyhelminthes</taxon>
        <taxon>Monogenea</taxon>
        <taxon>Monopisthocotylea</taxon>
        <taxon>Dactylogyridea</taxon>
        <taxon>Ancyrocephalidae</taxon>
        <taxon>Cichlidogyrus</taxon>
    </lineage>
</organism>
<proteinExistence type="predicted"/>
<dbReference type="AlphaFoldDB" id="A0ABD2PZZ8"/>
<name>A0ABD2PZZ8_9PLAT</name>
<dbReference type="Proteomes" id="UP001626550">
    <property type="component" value="Unassembled WGS sequence"/>
</dbReference>
<evidence type="ECO:0000313" key="1">
    <source>
        <dbReference type="EMBL" id="KAL3312976.1"/>
    </source>
</evidence>
<comment type="caution">
    <text evidence="1">The sequence shown here is derived from an EMBL/GenBank/DDBJ whole genome shotgun (WGS) entry which is preliminary data.</text>
</comment>
<sequence length="108" mass="12309">MLYDTQALNKIVQEEKDRDHATDRKDYYLVTQSNLIVANSISDSYGVCIVEISKKDHLKTSHAVSPEAVSFAHRATTVREKWKLNFCLAGATSSHFRWNTRAQHLDVS</sequence>
<dbReference type="EMBL" id="JBJKFK010001483">
    <property type="protein sequence ID" value="KAL3312976.1"/>
    <property type="molecule type" value="Genomic_DNA"/>
</dbReference>
<protein>
    <submittedName>
        <fullName evidence="1">Uncharacterized protein</fullName>
    </submittedName>
</protein>
<accession>A0ABD2PZZ8</accession>